<comment type="caution">
    <text evidence="2">The sequence shown here is derived from an EMBL/GenBank/DDBJ whole genome shotgun (WGS) entry which is preliminary data.</text>
</comment>
<gene>
    <name evidence="2" type="ORF">F5878DRAFT_569358</name>
</gene>
<dbReference type="PANTHER" id="PTHR37171:SF1">
    <property type="entry name" value="SERINE_THREONINE-PROTEIN KINASE YRZF-RELATED"/>
    <property type="match status" value="1"/>
</dbReference>
<protein>
    <recommendedName>
        <fullName evidence="4">Protein kinase domain-containing protein</fullName>
    </recommendedName>
</protein>
<dbReference type="PANTHER" id="PTHR37171">
    <property type="entry name" value="SERINE/THREONINE-PROTEIN KINASE YRZF-RELATED"/>
    <property type="match status" value="1"/>
</dbReference>
<proteinExistence type="predicted"/>
<feature type="region of interest" description="Disordered" evidence="1">
    <location>
        <begin position="716"/>
        <end position="756"/>
    </location>
</feature>
<accession>A0AA38P001</accession>
<dbReference type="AlphaFoldDB" id="A0AA38P001"/>
<dbReference type="EMBL" id="MU806637">
    <property type="protein sequence ID" value="KAJ3833769.1"/>
    <property type="molecule type" value="Genomic_DNA"/>
</dbReference>
<keyword evidence="3" id="KW-1185">Reference proteome</keyword>
<organism evidence="2 3">
    <name type="scientific">Lentinula raphanica</name>
    <dbReference type="NCBI Taxonomy" id="153919"/>
    <lineage>
        <taxon>Eukaryota</taxon>
        <taxon>Fungi</taxon>
        <taxon>Dikarya</taxon>
        <taxon>Basidiomycota</taxon>
        <taxon>Agaricomycotina</taxon>
        <taxon>Agaricomycetes</taxon>
        <taxon>Agaricomycetidae</taxon>
        <taxon>Agaricales</taxon>
        <taxon>Marasmiineae</taxon>
        <taxon>Omphalotaceae</taxon>
        <taxon>Lentinula</taxon>
    </lineage>
</organism>
<dbReference type="Proteomes" id="UP001163846">
    <property type="component" value="Unassembled WGS sequence"/>
</dbReference>
<reference evidence="2" key="1">
    <citation type="submission" date="2022-08" db="EMBL/GenBank/DDBJ databases">
        <authorList>
            <consortium name="DOE Joint Genome Institute"/>
            <person name="Min B."/>
            <person name="Riley R."/>
            <person name="Sierra-Patev S."/>
            <person name="Naranjo-Ortiz M."/>
            <person name="Looney B."/>
            <person name="Konkel Z."/>
            <person name="Slot J.C."/>
            <person name="Sakamoto Y."/>
            <person name="Steenwyk J.L."/>
            <person name="Rokas A."/>
            <person name="Carro J."/>
            <person name="Camarero S."/>
            <person name="Ferreira P."/>
            <person name="Molpeceres G."/>
            <person name="Ruiz-Duenas F.J."/>
            <person name="Serrano A."/>
            <person name="Henrissat B."/>
            <person name="Drula E."/>
            <person name="Hughes K.W."/>
            <person name="Mata J.L."/>
            <person name="Ishikawa N.K."/>
            <person name="Vargas-Isla R."/>
            <person name="Ushijima S."/>
            <person name="Smith C.A."/>
            <person name="Ahrendt S."/>
            <person name="Andreopoulos W."/>
            <person name="He G."/>
            <person name="Labutti K."/>
            <person name="Lipzen A."/>
            <person name="Ng V."/>
            <person name="Sandor L."/>
            <person name="Barry K."/>
            <person name="Martinez A.T."/>
            <person name="Xiao Y."/>
            <person name="Gibbons J.G."/>
            <person name="Terashima K."/>
            <person name="Hibbett D.S."/>
            <person name="Grigoriev I.V."/>
        </authorList>
    </citation>
    <scope>NUCLEOTIDE SEQUENCE</scope>
    <source>
        <strain evidence="2">TFB9207</strain>
    </source>
</reference>
<dbReference type="Gene3D" id="1.10.510.10">
    <property type="entry name" value="Transferase(Phosphotransferase) domain 1"/>
    <property type="match status" value="1"/>
</dbReference>
<evidence type="ECO:0000313" key="2">
    <source>
        <dbReference type="EMBL" id="KAJ3833769.1"/>
    </source>
</evidence>
<dbReference type="InterPro" id="IPR011009">
    <property type="entry name" value="Kinase-like_dom_sf"/>
</dbReference>
<feature type="region of interest" description="Disordered" evidence="1">
    <location>
        <begin position="771"/>
        <end position="794"/>
    </location>
</feature>
<name>A0AA38P001_9AGAR</name>
<dbReference type="InterPro" id="IPR052396">
    <property type="entry name" value="Meiotic_Drive_Suppr_Kinase"/>
</dbReference>
<evidence type="ECO:0000256" key="1">
    <source>
        <dbReference type="SAM" id="MobiDB-lite"/>
    </source>
</evidence>
<dbReference type="SUPFAM" id="SSF56112">
    <property type="entry name" value="Protein kinase-like (PK-like)"/>
    <property type="match status" value="1"/>
</dbReference>
<feature type="compositionally biased region" description="Basic and acidic residues" evidence="1">
    <location>
        <begin position="518"/>
        <end position="530"/>
    </location>
</feature>
<evidence type="ECO:0000313" key="3">
    <source>
        <dbReference type="Proteomes" id="UP001163846"/>
    </source>
</evidence>
<evidence type="ECO:0008006" key="4">
    <source>
        <dbReference type="Google" id="ProtNLM"/>
    </source>
</evidence>
<sequence>MLDPLSRFYKQLQTLLLPEPELQAQSQSSAFLPPAPTSPKSAVLDLQCVIDAAAESQETPERSPSPQPQSMKLDFNPSHLTKHLYVPSGKWDWMKDQKITDESSRFLSAGAVCSAFYRKGRAAGRDIEYICKSWHGLLWKAFFSELALYKKQLRPLQGICVPHVIGVFAAPAVINVVMEPPHHSFWIEASTDMPLSLKQRCVDAIAQIHSCGVLHGDIELRHMLIGGDARVTIIDFQESTALEPNEELFLFPATEAEQRMEMRKAKVKLDYPGSRLYEKEKRERCLKRKRLNDAEIQKSLSLPGYKPQLEEAPEDDILNPPVLKIKEWNDWLVARSVPQVFIVPGQSFEQRKNAYHAFLNALDPSPTLSDPVSEPADEKLSAGPSFAHAQVQTERDMQLTDNEDTFAHPVKVPSVQSRPTQFPSPIDMDIRQKQKALSLEDVFPRSTLDPFPSVSAHDLSLPTGSFERLNILRDLAEFPAQVPGDILPSIARDLLNQETARVNRVSLTRKRASPFDSHTSERPIKRSRLDDGSEELLSSLPITTASTSQNSLCLADLIPDSSPSEWNTGNSEFFAPSPFETKPLGLGAYAWLPNLRYPSAPVGRASEQRTWAQIAMKSLGTCALQELPHPDLIKLFPHHPRWAEADVQVFLGRLHRRENELAMAALRHPDKRVMGPRHPRSLGNLKRTLSEIQHNLEHTSPDVLIREPDSMRLKPVERDDAHASSESAVLGPDTDSRKQPNQLSRPYDAPLGHDGPLPRKVRFHEDITAFSPPPSPIASSDAVEMPHTTESESQPWYQKPFNLLTQVFTGYSGLY</sequence>
<feature type="region of interest" description="Disordered" evidence="1">
    <location>
        <begin position="511"/>
        <end position="530"/>
    </location>
</feature>